<dbReference type="Gene3D" id="3.90.25.10">
    <property type="entry name" value="UDP-galactose 4-epimerase, domain 1"/>
    <property type="match status" value="1"/>
</dbReference>
<dbReference type="STRING" id="1353009.A0A1Y2IEN6"/>
<dbReference type="SUPFAM" id="SSF51735">
    <property type="entry name" value="NAD(P)-binding Rossmann-fold domains"/>
    <property type="match status" value="1"/>
</dbReference>
<dbReference type="EMBL" id="KZ084126">
    <property type="protein sequence ID" value="OSC99635.1"/>
    <property type="molecule type" value="Genomic_DNA"/>
</dbReference>
<name>A0A1Y2IEN6_TRAC3</name>
<evidence type="ECO:0000313" key="4">
    <source>
        <dbReference type="EMBL" id="OSC99635.1"/>
    </source>
</evidence>
<dbReference type="InterPro" id="IPR051164">
    <property type="entry name" value="NmrA-like_oxidored"/>
</dbReference>
<evidence type="ECO:0000256" key="1">
    <source>
        <dbReference type="ARBA" id="ARBA00006328"/>
    </source>
</evidence>
<dbReference type="Gene3D" id="3.40.50.720">
    <property type="entry name" value="NAD(P)-binding Rossmann-like Domain"/>
    <property type="match status" value="1"/>
</dbReference>
<feature type="domain" description="NmrA-like" evidence="3">
    <location>
        <begin position="7"/>
        <end position="251"/>
    </location>
</feature>
<sequence length="355" mass="40243">MSTDTLEKKVILVIGATGAQGLAVIDGLLKPSAEGSPSSYAIRALTRDPKSTRAKELANRGVQIFKGSVDDFSSILAALEGAYGAFINTDSFTIGEMKEVYAGMRIFELAKQVGTLKHYVWSALDYSFKLGGYNPMYRAEHYDAKGRVNDWMRAQPSVVSDNDMSWSILTTGPYIDMLNNYMFGPLNKRADGTYVFAAPMGNGHVPMISLSDIGFFARYIFDHRDSIASDWVDWPYLVSTFTKVTGKPAVYLPLSMDEWFGLWNQDDIKLPVMNTKRVPDGSTTWEQNFRCWWAQYRDDIIKRDFDWIHKLNPHGHTLESWMRETGYDGDLLKNPLKNVEDGKFPRLEFSLTQKL</sequence>
<dbReference type="InterPro" id="IPR008030">
    <property type="entry name" value="NmrA-like"/>
</dbReference>
<evidence type="ECO:0000256" key="2">
    <source>
        <dbReference type="ARBA" id="ARBA00022857"/>
    </source>
</evidence>
<accession>A0A1Y2IEN6</accession>
<dbReference type="AlphaFoldDB" id="A0A1Y2IEN6"/>
<dbReference type="InterPro" id="IPR036291">
    <property type="entry name" value="NAD(P)-bd_dom_sf"/>
</dbReference>
<dbReference type="PANTHER" id="PTHR42748:SF14">
    <property type="entry name" value="SNOAL-LIKE DOMAIN-CONTAINING PROTEIN"/>
    <property type="match status" value="1"/>
</dbReference>
<keyword evidence="2" id="KW-0521">NADP</keyword>
<dbReference type="Proteomes" id="UP000193067">
    <property type="component" value="Unassembled WGS sequence"/>
</dbReference>
<dbReference type="GO" id="GO:0005634">
    <property type="term" value="C:nucleus"/>
    <property type="evidence" value="ECO:0007669"/>
    <property type="project" value="TreeGrafter"/>
</dbReference>
<proteinExistence type="inferred from homology"/>
<reference evidence="4 5" key="1">
    <citation type="journal article" date="2015" name="Biotechnol. Biofuels">
        <title>Enhanced degradation of softwood versus hardwood by the white-rot fungus Pycnoporus coccineus.</title>
        <authorList>
            <person name="Couturier M."/>
            <person name="Navarro D."/>
            <person name="Chevret D."/>
            <person name="Henrissat B."/>
            <person name="Piumi F."/>
            <person name="Ruiz-Duenas F.J."/>
            <person name="Martinez A.T."/>
            <person name="Grigoriev I.V."/>
            <person name="Riley R."/>
            <person name="Lipzen A."/>
            <person name="Berrin J.G."/>
            <person name="Master E.R."/>
            <person name="Rosso M.N."/>
        </authorList>
    </citation>
    <scope>NUCLEOTIDE SEQUENCE [LARGE SCALE GENOMIC DNA]</scope>
    <source>
        <strain evidence="4 5">BRFM310</strain>
    </source>
</reference>
<dbReference type="PANTHER" id="PTHR42748">
    <property type="entry name" value="NITROGEN METABOLITE REPRESSION PROTEIN NMRA FAMILY MEMBER"/>
    <property type="match status" value="1"/>
</dbReference>
<protein>
    <submittedName>
        <fullName evidence="4">NAD-P-binding protein</fullName>
    </submittedName>
</protein>
<gene>
    <name evidence="4" type="ORF">PYCCODRAFT_1446723</name>
</gene>
<dbReference type="Pfam" id="PF05368">
    <property type="entry name" value="NmrA"/>
    <property type="match status" value="1"/>
</dbReference>
<dbReference type="OrthoDB" id="300709at2759"/>
<keyword evidence="5" id="KW-1185">Reference proteome</keyword>
<comment type="similarity">
    <text evidence="1">Belongs to the NmrA-type oxidoreductase family.</text>
</comment>
<organism evidence="4 5">
    <name type="scientific">Trametes coccinea (strain BRFM310)</name>
    <name type="common">Pycnoporus coccineus</name>
    <dbReference type="NCBI Taxonomy" id="1353009"/>
    <lineage>
        <taxon>Eukaryota</taxon>
        <taxon>Fungi</taxon>
        <taxon>Dikarya</taxon>
        <taxon>Basidiomycota</taxon>
        <taxon>Agaricomycotina</taxon>
        <taxon>Agaricomycetes</taxon>
        <taxon>Polyporales</taxon>
        <taxon>Polyporaceae</taxon>
        <taxon>Trametes</taxon>
    </lineage>
</organism>
<dbReference type="CDD" id="cd05251">
    <property type="entry name" value="NmrA_like_SDR_a"/>
    <property type="match status" value="1"/>
</dbReference>
<evidence type="ECO:0000313" key="5">
    <source>
        <dbReference type="Proteomes" id="UP000193067"/>
    </source>
</evidence>
<evidence type="ECO:0000259" key="3">
    <source>
        <dbReference type="Pfam" id="PF05368"/>
    </source>
</evidence>